<dbReference type="AlphaFoldDB" id="A0A347WFK5"/>
<reference evidence="1 2" key="1">
    <citation type="submission" date="2017-08" db="EMBL/GenBank/DDBJ databases">
        <title>Complete genome sequence of Gluconacetobacter saccharivorans CV1 isolated from Fermented Vinegar.</title>
        <authorList>
            <person name="Kim S.-Y."/>
        </authorList>
    </citation>
    <scope>NUCLEOTIDE SEQUENCE [LARGE SCALE GENOMIC DNA]</scope>
    <source>
        <strain evidence="1 2">CV1</strain>
    </source>
</reference>
<sequence>MVSFVEVLISPVDMQVDFRDLTTLTVYGTECRYMRTMSGGQHYTPCNIN</sequence>
<evidence type="ECO:0000313" key="2">
    <source>
        <dbReference type="Proteomes" id="UP000264120"/>
    </source>
</evidence>
<accession>A0A347WFK5</accession>
<protein>
    <submittedName>
        <fullName evidence="1">Uncharacterized protein</fullName>
    </submittedName>
</protein>
<dbReference type="KEGG" id="ksc:CD178_02902"/>
<gene>
    <name evidence="1" type="ORF">CD178_02902</name>
</gene>
<name>A0A347WFK5_9PROT</name>
<evidence type="ECO:0000313" key="1">
    <source>
        <dbReference type="EMBL" id="AXY23648.1"/>
    </source>
</evidence>
<proteinExistence type="predicted"/>
<dbReference type="EMBL" id="CP023036">
    <property type="protein sequence ID" value="AXY23648.1"/>
    <property type="molecule type" value="Genomic_DNA"/>
</dbReference>
<organism evidence="1 2">
    <name type="scientific">Komagataeibacter saccharivorans</name>
    <dbReference type="NCBI Taxonomy" id="265959"/>
    <lineage>
        <taxon>Bacteria</taxon>
        <taxon>Pseudomonadati</taxon>
        <taxon>Pseudomonadota</taxon>
        <taxon>Alphaproteobacteria</taxon>
        <taxon>Acetobacterales</taxon>
        <taxon>Acetobacteraceae</taxon>
        <taxon>Komagataeibacter</taxon>
    </lineage>
</organism>
<keyword evidence="2" id="KW-1185">Reference proteome</keyword>
<dbReference type="Proteomes" id="UP000264120">
    <property type="component" value="Chromosome"/>
</dbReference>